<feature type="region of interest" description="Disordered" evidence="1">
    <location>
        <begin position="1"/>
        <end position="104"/>
    </location>
</feature>
<evidence type="ECO:0000313" key="2">
    <source>
        <dbReference type="EMBL" id="CAG8723633.1"/>
    </source>
</evidence>
<gene>
    <name evidence="2" type="ORF">RFULGI_LOCUS11633</name>
</gene>
<evidence type="ECO:0000256" key="1">
    <source>
        <dbReference type="SAM" id="MobiDB-lite"/>
    </source>
</evidence>
<feature type="non-terminal residue" evidence="2">
    <location>
        <position position="123"/>
    </location>
</feature>
<name>A0A9N9I8D5_9GLOM</name>
<dbReference type="AlphaFoldDB" id="A0A9N9I8D5"/>
<sequence>FRNFKIVVSPGNESPKSAPNTVQQQSDNIAINDHASPIRSGNQSPQADTLLDDGLLDDALGSALSDPSPSSKSGVHSEVSSSDVSDQDSSEDQESDTKRTVTTKLNECDVIGNAINDTIDEFL</sequence>
<protein>
    <submittedName>
        <fullName evidence="2">10344_t:CDS:1</fullName>
    </submittedName>
</protein>
<comment type="caution">
    <text evidence="2">The sequence shown here is derived from an EMBL/GenBank/DDBJ whole genome shotgun (WGS) entry which is preliminary data.</text>
</comment>
<feature type="compositionally biased region" description="Low complexity" evidence="1">
    <location>
        <begin position="57"/>
        <end position="84"/>
    </location>
</feature>
<dbReference type="Proteomes" id="UP000789396">
    <property type="component" value="Unassembled WGS sequence"/>
</dbReference>
<keyword evidence="3" id="KW-1185">Reference proteome</keyword>
<reference evidence="2" key="1">
    <citation type="submission" date="2021-06" db="EMBL/GenBank/DDBJ databases">
        <authorList>
            <person name="Kallberg Y."/>
            <person name="Tangrot J."/>
            <person name="Rosling A."/>
        </authorList>
    </citation>
    <scope>NUCLEOTIDE SEQUENCE</scope>
    <source>
        <strain evidence="2">IN212</strain>
    </source>
</reference>
<evidence type="ECO:0000313" key="3">
    <source>
        <dbReference type="Proteomes" id="UP000789396"/>
    </source>
</evidence>
<feature type="compositionally biased region" description="Polar residues" evidence="1">
    <location>
        <begin position="11"/>
        <end position="29"/>
    </location>
</feature>
<proteinExistence type="predicted"/>
<organism evidence="2 3">
    <name type="scientific">Racocetra fulgida</name>
    <dbReference type="NCBI Taxonomy" id="60492"/>
    <lineage>
        <taxon>Eukaryota</taxon>
        <taxon>Fungi</taxon>
        <taxon>Fungi incertae sedis</taxon>
        <taxon>Mucoromycota</taxon>
        <taxon>Glomeromycotina</taxon>
        <taxon>Glomeromycetes</taxon>
        <taxon>Diversisporales</taxon>
        <taxon>Gigasporaceae</taxon>
        <taxon>Racocetra</taxon>
    </lineage>
</organism>
<dbReference type="EMBL" id="CAJVPZ010025798">
    <property type="protein sequence ID" value="CAG8723633.1"/>
    <property type="molecule type" value="Genomic_DNA"/>
</dbReference>
<feature type="compositionally biased region" description="Acidic residues" evidence="1">
    <location>
        <begin position="85"/>
        <end position="94"/>
    </location>
</feature>
<accession>A0A9N9I8D5</accession>